<reference evidence="8 9" key="1">
    <citation type="submission" date="2014-02" db="EMBL/GenBank/DDBJ databases">
        <title>Transposable element dynamics among asymbiotic and ectomycorrhizal Amanita fungi.</title>
        <authorList>
            <consortium name="DOE Joint Genome Institute"/>
            <person name="Hess J."/>
            <person name="Skrede I."/>
            <person name="Wolfe B."/>
            <person name="LaButti K."/>
            <person name="Ohm R.A."/>
            <person name="Grigoriev I.V."/>
            <person name="Pringle A."/>
        </authorList>
    </citation>
    <scope>NUCLEOTIDE SEQUENCE [LARGE SCALE GENOMIC DNA]</scope>
    <source>
        <strain evidence="8 9">SKay4041</strain>
    </source>
</reference>
<feature type="transmembrane region" description="Helical" evidence="6">
    <location>
        <begin position="193"/>
        <end position="217"/>
    </location>
</feature>
<dbReference type="Gene3D" id="1.20.1250.20">
    <property type="entry name" value="MFS general substrate transporter like domains"/>
    <property type="match status" value="1"/>
</dbReference>
<dbReference type="InterPro" id="IPR020846">
    <property type="entry name" value="MFS_dom"/>
</dbReference>
<dbReference type="Proteomes" id="UP000242287">
    <property type="component" value="Unassembled WGS sequence"/>
</dbReference>
<dbReference type="GO" id="GO:0022857">
    <property type="term" value="F:transmembrane transporter activity"/>
    <property type="evidence" value="ECO:0007669"/>
    <property type="project" value="InterPro"/>
</dbReference>
<dbReference type="GO" id="GO:0016020">
    <property type="term" value="C:membrane"/>
    <property type="evidence" value="ECO:0007669"/>
    <property type="project" value="UniProtKB-SubCell"/>
</dbReference>
<feature type="transmembrane region" description="Helical" evidence="6">
    <location>
        <begin position="320"/>
        <end position="337"/>
    </location>
</feature>
<protein>
    <recommendedName>
        <fullName evidence="7">Major facilitator superfamily (MFS) profile domain-containing protein</fullName>
    </recommendedName>
</protein>
<name>A0A2A9NTP0_9AGAR</name>
<feature type="transmembrane region" description="Helical" evidence="6">
    <location>
        <begin position="287"/>
        <end position="308"/>
    </location>
</feature>
<evidence type="ECO:0000256" key="6">
    <source>
        <dbReference type="SAM" id="Phobius"/>
    </source>
</evidence>
<organism evidence="8 9">
    <name type="scientific">Amanita thiersii Skay4041</name>
    <dbReference type="NCBI Taxonomy" id="703135"/>
    <lineage>
        <taxon>Eukaryota</taxon>
        <taxon>Fungi</taxon>
        <taxon>Dikarya</taxon>
        <taxon>Basidiomycota</taxon>
        <taxon>Agaricomycotina</taxon>
        <taxon>Agaricomycetes</taxon>
        <taxon>Agaricomycetidae</taxon>
        <taxon>Agaricales</taxon>
        <taxon>Pluteineae</taxon>
        <taxon>Amanitaceae</taxon>
        <taxon>Amanita</taxon>
    </lineage>
</organism>
<keyword evidence="4 6" id="KW-1133">Transmembrane helix</keyword>
<feature type="domain" description="Major facilitator superfamily (MFS) profile" evidence="7">
    <location>
        <begin position="1"/>
        <end position="378"/>
    </location>
</feature>
<feature type="transmembrane region" description="Helical" evidence="6">
    <location>
        <begin position="255"/>
        <end position="275"/>
    </location>
</feature>
<evidence type="ECO:0000313" key="8">
    <source>
        <dbReference type="EMBL" id="PFH51070.1"/>
    </source>
</evidence>
<dbReference type="PROSITE" id="PS50850">
    <property type="entry name" value="MFS"/>
    <property type="match status" value="1"/>
</dbReference>
<dbReference type="OrthoDB" id="419616at2759"/>
<sequence>MDSRTSNEEVPLLSSNIKRTKRTPLPKLQISIPLAIHLCEPLINYSIYPYIAQLVGELDITGGDKRKVGYYVGILESLYFGCQALTMLHWSRASDYVGRKPILLLGLMGIAASMLSFGLSRTFYTLALSRCFTGLLDGNLAVSKSIMGDLTDPTNCAQGFALFPVIVAVGGVIGRASFAIVRKAFTSKFWTSYPYFLPCVSVAGFALVVFIITLAFFKECSPGRRGSISNHNGGDAPVPFRELLVYPVIISITNYAVLAFLEICVTVLLPLFLAMPTDIGGMGASPAVIGYVLSSISVFNGLFQSLFFARLVRRFGERRLFMTVMSIYPIILLLFPIMGTMSKNDGPAWIIWTLLVFTLILTTTAEMGFSEFDLPFLQ</sequence>
<feature type="transmembrane region" description="Helical" evidence="6">
    <location>
        <begin position="160"/>
        <end position="181"/>
    </location>
</feature>
<proteinExistence type="predicted"/>
<keyword evidence="2" id="KW-0813">Transport</keyword>
<gene>
    <name evidence="8" type="ORF">AMATHDRAFT_3337</name>
</gene>
<keyword evidence="9" id="KW-1185">Reference proteome</keyword>
<keyword evidence="3 6" id="KW-0812">Transmembrane</keyword>
<evidence type="ECO:0000313" key="9">
    <source>
        <dbReference type="Proteomes" id="UP000242287"/>
    </source>
</evidence>
<evidence type="ECO:0000259" key="7">
    <source>
        <dbReference type="PROSITE" id="PS50850"/>
    </source>
</evidence>
<dbReference type="InterPro" id="IPR011701">
    <property type="entry name" value="MFS"/>
</dbReference>
<evidence type="ECO:0000256" key="5">
    <source>
        <dbReference type="ARBA" id="ARBA00023136"/>
    </source>
</evidence>
<comment type="subcellular location">
    <subcellularLocation>
        <location evidence="1">Membrane</location>
        <topology evidence="1">Multi-pass membrane protein</topology>
    </subcellularLocation>
</comment>
<dbReference type="PANTHER" id="PTHR23504:SF15">
    <property type="entry name" value="MAJOR FACILITATOR SUPERFAMILY (MFS) PROFILE DOMAIN-CONTAINING PROTEIN"/>
    <property type="match status" value="1"/>
</dbReference>
<dbReference type="AlphaFoldDB" id="A0A2A9NTP0"/>
<feature type="transmembrane region" description="Helical" evidence="6">
    <location>
        <begin position="102"/>
        <end position="120"/>
    </location>
</feature>
<evidence type="ECO:0000256" key="3">
    <source>
        <dbReference type="ARBA" id="ARBA00022692"/>
    </source>
</evidence>
<dbReference type="PANTHER" id="PTHR23504">
    <property type="entry name" value="MAJOR FACILITATOR SUPERFAMILY DOMAIN-CONTAINING PROTEIN 10"/>
    <property type="match status" value="1"/>
</dbReference>
<evidence type="ECO:0000256" key="1">
    <source>
        <dbReference type="ARBA" id="ARBA00004141"/>
    </source>
</evidence>
<dbReference type="InterPro" id="IPR036259">
    <property type="entry name" value="MFS_trans_sf"/>
</dbReference>
<keyword evidence="5 6" id="KW-0472">Membrane</keyword>
<evidence type="ECO:0000256" key="4">
    <source>
        <dbReference type="ARBA" id="ARBA00022989"/>
    </source>
</evidence>
<feature type="transmembrane region" description="Helical" evidence="6">
    <location>
        <begin position="68"/>
        <end position="90"/>
    </location>
</feature>
<accession>A0A2A9NTP0</accession>
<feature type="transmembrane region" description="Helical" evidence="6">
    <location>
        <begin position="349"/>
        <end position="369"/>
    </location>
</feature>
<evidence type="ECO:0000256" key="2">
    <source>
        <dbReference type="ARBA" id="ARBA00022448"/>
    </source>
</evidence>
<dbReference type="EMBL" id="KZ301992">
    <property type="protein sequence ID" value="PFH51070.1"/>
    <property type="molecule type" value="Genomic_DNA"/>
</dbReference>
<dbReference type="SUPFAM" id="SSF103473">
    <property type="entry name" value="MFS general substrate transporter"/>
    <property type="match status" value="1"/>
</dbReference>
<dbReference type="Pfam" id="PF07690">
    <property type="entry name" value="MFS_1"/>
    <property type="match status" value="1"/>
</dbReference>